<sequence>MDKEKEILAAALKLFVEFGFHGTPTSKIAKEAGVANGTLFHYFKTKEDLIVALYNGIKDRLNAFLLTQVNDEETLEMKMKAIYAKSLEWALIHRDEFYFIQQFNFSPHVAKVSPEDKERQTRLSTCLLSEGMDSHLFKSLPLNLIAMLLGSHLYGVHQYLVSNDLPDSKQKEVIDETFVLLWEMLTNTK</sequence>
<evidence type="ECO:0000259" key="3">
    <source>
        <dbReference type="PROSITE" id="PS50977"/>
    </source>
</evidence>
<keyword evidence="1 2" id="KW-0238">DNA-binding</keyword>
<proteinExistence type="predicted"/>
<dbReference type="EMBL" id="JACYGY010000001">
    <property type="protein sequence ID" value="MBE9464420.1"/>
    <property type="molecule type" value="Genomic_DNA"/>
</dbReference>
<evidence type="ECO:0000313" key="4">
    <source>
        <dbReference type="EMBL" id="MBE9464420.1"/>
    </source>
</evidence>
<reference evidence="5" key="1">
    <citation type="submission" date="2023-07" db="EMBL/GenBank/DDBJ databases">
        <title>Dyadobacter sp. nov 'subterranea' isolated from contaminted grondwater.</title>
        <authorList>
            <person name="Szabo I."/>
            <person name="Al-Omari J."/>
            <person name="Szerdahelyi S.G."/>
            <person name="Rado J."/>
        </authorList>
    </citation>
    <scope>NUCLEOTIDE SEQUENCE [LARGE SCALE GENOMIC DNA]</scope>
    <source>
        <strain evidence="5">UP-52</strain>
    </source>
</reference>
<dbReference type="Proteomes" id="UP000634134">
    <property type="component" value="Unassembled WGS sequence"/>
</dbReference>
<dbReference type="SUPFAM" id="SSF46689">
    <property type="entry name" value="Homeodomain-like"/>
    <property type="match status" value="1"/>
</dbReference>
<dbReference type="InterPro" id="IPR009057">
    <property type="entry name" value="Homeodomain-like_sf"/>
</dbReference>
<dbReference type="PROSITE" id="PS50977">
    <property type="entry name" value="HTH_TETR_2"/>
    <property type="match status" value="1"/>
</dbReference>
<dbReference type="RefSeq" id="WP_194122485.1">
    <property type="nucleotide sequence ID" value="NZ_JACYGY010000001.1"/>
</dbReference>
<keyword evidence="5" id="KW-1185">Reference proteome</keyword>
<accession>A0ABR9WFY8</accession>
<dbReference type="PANTHER" id="PTHR30055:SF222">
    <property type="entry name" value="REGULATORY PROTEIN"/>
    <property type="match status" value="1"/>
</dbReference>
<dbReference type="PANTHER" id="PTHR30055">
    <property type="entry name" value="HTH-TYPE TRANSCRIPTIONAL REGULATOR RUTR"/>
    <property type="match status" value="1"/>
</dbReference>
<dbReference type="Pfam" id="PF00440">
    <property type="entry name" value="TetR_N"/>
    <property type="match status" value="1"/>
</dbReference>
<evidence type="ECO:0000256" key="1">
    <source>
        <dbReference type="ARBA" id="ARBA00023125"/>
    </source>
</evidence>
<dbReference type="Gene3D" id="1.10.357.10">
    <property type="entry name" value="Tetracycline Repressor, domain 2"/>
    <property type="match status" value="1"/>
</dbReference>
<dbReference type="InterPro" id="IPR050109">
    <property type="entry name" value="HTH-type_TetR-like_transc_reg"/>
</dbReference>
<dbReference type="InterPro" id="IPR001647">
    <property type="entry name" value="HTH_TetR"/>
</dbReference>
<gene>
    <name evidence="4" type="ORF">IEE83_21245</name>
</gene>
<organism evidence="4 5">
    <name type="scientific">Dyadobacter subterraneus</name>
    <dbReference type="NCBI Taxonomy" id="2773304"/>
    <lineage>
        <taxon>Bacteria</taxon>
        <taxon>Pseudomonadati</taxon>
        <taxon>Bacteroidota</taxon>
        <taxon>Cytophagia</taxon>
        <taxon>Cytophagales</taxon>
        <taxon>Spirosomataceae</taxon>
        <taxon>Dyadobacter</taxon>
    </lineage>
</organism>
<comment type="caution">
    <text evidence="4">The sequence shown here is derived from an EMBL/GenBank/DDBJ whole genome shotgun (WGS) entry which is preliminary data.</text>
</comment>
<name>A0ABR9WFY8_9BACT</name>
<evidence type="ECO:0000313" key="5">
    <source>
        <dbReference type="Proteomes" id="UP000634134"/>
    </source>
</evidence>
<dbReference type="PRINTS" id="PR00455">
    <property type="entry name" value="HTHTETR"/>
</dbReference>
<evidence type="ECO:0000256" key="2">
    <source>
        <dbReference type="PROSITE-ProRule" id="PRU00335"/>
    </source>
</evidence>
<feature type="domain" description="HTH tetR-type" evidence="3">
    <location>
        <begin position="1"/>
        <end position="61"/>
    </location>
</feature>
<feature type="DNA-binding region" description="H-T-H motif" evidence="2">
    <location>
        <begin position="24"/>
        <end position="43"/>
    </location>
</feature>
<protein>
    <submittedName>
        <fullName evidence="4">TetR/AcrR family transcriptional regulator</fullName>
    </submittedName>
</protein>